<dbReference type="GO" id="GO:0005794">
    <property type="term" value="C:Golgi apparatus"/>
    <property type="evidence" value="ECO:0007669"/>
    <property type="project" value="InterPro"/>
</dbReference>
<keyword evidence="2" id="KW-1185">Reference proteome</keyword>
<dbReference type="GO" id="GO:0031267">
    <property type="term" value="F:small GTPase binding"/>
    <property type="evidence" value="ECO:0007669"/>
    <property type="project" value="InterPro"/>
</dbReference>
<dbReference type="EMBL" id="SWLB01000016">
    <property type="protein sequence ID" value="KAF3328311.1"/>
    <property type="molecule type" value="Genomic_DNA"/>
</dbReference>
<dbReference type="PANTHER" id="PTHR12822:SF2">
    <property type="entry name" value="PROTEIN YIPF"/>
    <property type="match status" value="1"/>
</dbReference>
<dbReference type="AlphaFoldDB" id="A0A833R1M4"/>
<comment type="caution">
    <text evidence="1">The sequence shown here is derived from an EMBL/GenBank/DDBJ whole genome shotgun (WGS) entry which is preliminary data.</text>
</comment>
<dbReference type="InterPro" id="IPR039765">
    <property type="entry name" value="Yip5/YIPF1/YIPF2"/>
</dbReference>
<organism evidence="1 2">
    <name type="scientific">Carex littledalei</name>
    <dbReference type="NCBI Taxonomy" id="544730"/>
    <lineage>
        <taxon>Eukaryota</taxon>
        <taxon>Viridiplantae</taxon>
        <taxon>Streptophyta</taxon>
        <taxon>Embryophyta</taxon>
        <taxon>Tracheophyta</taxon>
        <taxon>Spermatophyta</taxon>
        <taxon>Magnoliopsida</taxon>
        <taxon>Liliopsida</taxon>
        <taxon>Poales</taxon>
        <taxon>Cyperaceae</taxon>
        <taxon>Cyperoideae</taxon>
        <taxon>Cariceae</taxon>
        <taxon>Carex</taxon>
        <taxon>Carex subgen. Euthyceras</taxon>
    </lineage>
</organism>
<gene>
    <name evidence="1" type="ORF">FCM35_KLT06917</name>
</gene>
<proteinExistence type="predicted"/>
<dbReference type="PANTHER" id="PTHR12822">
    <property type="entry name" value="PROTEIN YIPF"/>
    <property type="match status" value="1"/>
</dbReference>
<name>A0A833R1M4_9POAL</name>
<sequence>MDQINSSLPHVASYGEHWPPPFVQLTLFTRKTKSLPRRSKVSRRAPPVCELPPGSLQCGKTKGVEPKKISFSTLTKVNFSLFQSLDQKISISFTRNQYFRYQKPETNSNLQTSPPSETQGKISSVFCTLQDADGTNPDFLLIFIGIFEGSNVAMVVVDTFSRPGKGAKTSSDESSQGTGWFSMFSVAAYKPYFDVDTTNVLERTEDSLFPFRRSFNEKTTNNPDFLLVCINSKYKYNCKDNFYDEKIRDN</sequence>
<accession>A0A833R1M4</accession>
<dbReference type="GO" id="GO:0016192">
    <property type="term" value="P:vesicle-mediated transport"/>
    <property type="evidence" value="ECO:0007669"/>
    <property type="project" value="InterPro"/>
</dbReference>
<protein>
    <submittedName>
        <fullName evidence="1">Protein YIPF1 isoform X1</fullName>
    </submittedName>
</protein>
<dbReference type="OrthoDB" id="10256463at2759"/>
<evidence type="ECO:0000313" key="2">
    <source>
        <dbReference type="Proteomes" id="UP000623129"/>
    </source>
</evidence>
<dbReference type="Proteomes" id="UP000623129">
    <property type="component" value="Unassembled WGS sequence"/>
</dbReference>
<reference evidence="1" key="1">
    <citation type="submission" date="2020-01" db="EMBL/GenBank/DDBJ databases">
        <title>Genome sequence of Kobresia littledalei, the first chromosome-level genome in the family Cyperaceae.</title>
        <authorList>
            <person name="Qu G."/>
        </authorList>
    </citation>
    <scope>NUCLEOTIDE SEQUENCE</scope>
    <source>
        <strain evidence="1">C.B.Clarke</strain>
        <tissue evidence="1">Leaf</tissue>
    </source>
</reference>
<evidence type="ECO:0000313" key="1">
    <source>
        <dbReference type="EMBL" id="KAF3328311.1"/>
    </source>
</evidence>